<evidence type="ECO:0000313" key="2">
    <source>
        <dbReference type="EMBL" id="BAY69891.1"/>
    </source>
</evidence>
<dbReference type="SUPFAM" id="SSF55781">
    <property type="entry name" value="GAF domain-like"/>
    <property type="match status" value="4"/>
</dbReference>
<dbReference type="Pfam" id="PF01590">
    <property type="entry name" value="GAF"/>
    <property type="match status" value="1"/>
</dbReference>
<dbReference type="Gene3D" id="3.30.450.40">
    <property type="match status" value="3"/>
</dbReference>
<organism evidence="2 3">
    <name type="scientific">Trichormus variabilis NIES-23</name>
    <dbReference type="NCBI Taxonomy" id="1973479"/>
    <lineage>
        <taxon>Bacteria</taxon>
        <taxon>Bacillati</taxon>
        <taxon>Cyanobacteriota</taxon>
        <taxon>Cyanophyceae</taxon>
        <taxon>Nostocales</taxon>
        <taxon>Nostocaceae</taxon>
        <taxon>Trichormus</taxon>
    </lineage>
</organism>
<evidence type="ECO:0000313" key="3">
    <source>
        <dbReference type="Proteomes" id="UP000217507"/>
    </source>
</evidence>
<accession>A0A1Z4KLP0</accession>
<dbReference type="InterPro" id="IPR003594">
    <property type="entry name" value="HATPase_dom"/>
</dbReference>
<sequence length="973" mass="111544">MWVIWASYILQVMLIKNQMGQPHKSIAAEQPILALGRVLQILREEDDVDVLIETAINYIHSEFNYKLIWIASYDRLKHTLFGRGGIAPGNDINFLRKRLVLQPGDLLEQVVIQQSPLGVADIRNEKRAGEWREVGTKFNIQGTIMLPMRHKNSCMGLLLLGSERWGYLLPEDAKARLMMVLGELAASLYQQEINLQQKQIKRPDEPLLQLLENIRNLSNLEERLKAVVEATHSFVSPSRTNIYWFERQGRYFWCRMGDQLVNIGRETNREQSAAGMTVQDLSDLYYALSVNKIIWIGDARSSLEGQFTAKLLQRLRVRSLLAAPIIWQKDLLGFLAVEGYEPRIWTEADKNFVQGAAGFLSLVAPNDKIENIVKQIQEDSQLSSEVSQSIYTHQDWKETLRVCAAKVLHRFNATRFLLLHYDPDQNNYQVIYQTQPHHRRPLSCSFGLLSQTDRQMLKSANATVAVENVEADLRFFNWRPLLLEHGVRSLLICNCNQDQKAEVLLVVTHTSHRSWTNLERELLWVVSQQIGVVVRQWRLQKNNEQQQQVLQSIQECLRIVDGSENSETEKNYLECAALRQIASVLNCPLALLLSWSHGESTAEIIPGVIPDNQFEVEISAKLSIQHEAVIQWALVENSYLNVSINHLPPETRQWLHGEGIGQVLLMALRTGSDHQPTGVVLLADHRERHWPQHRLDAGKILIDQLAWLRRQQQISQRLESTTQDLRQLNWYKHRRLESIQRTTTNLLKQMYDLGVPTNDMAQTRYQVLLKQLDHTVTSITGMVKLEQWQLHINWETMPIASLLKRSLERIDKLVQEQKLWIGVHGLAQAHTEKEVTNSGALLKGVSTPANLSTMAIAGDIVKFELVLYELLLAACHRSPNSSRIDIWCRHIDKQFLEVSITDNGTIPTELLTEIQQKTHNDILAFCNFDQSPNLNLLICQQLIQQLGGELDIYQSPDNRVVSRLVLPLAEISS</sequence>
<dbReference type="SUPFAM" id="SSF55874">
    <property type="entry name" value="ATPase domain of HSP90 chaperone/DNA topoisomerase II/histidine kinase"/>
    <property type="match status" value="1"/>
</dbReference>
<dbReference type="SMART" id="SM00065">
    <property type="entry name" value="GAF"/>
    <property type="match status" value="4"/>
</dbReference>
<dbReference type="AlphaFoldDB" id="A0A1Z4KLP0"/>
<protein>
    <recommendedName>
        <fullName evidence="1">GAF domain-containing protein</fullName>
    </recommendedName>
</protein>
<dbReference type="InterPro" id="IPR029016">
    <property type="entry name" value="GAF-like_dom_sf"/>
</dbReference>
<gene>
    <name evidence="2" type="ORF">NIES23_26910</name>
</gene>
<feature type="domain" description="GAF" evidence="1">
    <location>
        <begin position="568"/>
        <end position="719"/>
    </location>
</feature>
<reference evidence="2 3" key="1">
    <citation type="submission" date="2017-06" db="EMBL/GenBank/DDBJ databases">
        <title>Genome sequencing of cyanobaciteial culture collection at National Institute for Environmental Studies (NIES).</title>
        <authorList>
            <person name="Hirose Y."/>
            <person name="Shimura Y."/>
            <person name="Fujisawa T."/>
            <person name="Nakamura Y."/>
            <person name="Kawachi M."/>
        </authorList>
    </citation>
    <scope>NUCLEOTIDE SEQUENCE [LARGE SCALE GENOMIC DNA]</scope>
    <source>
        <strain evidence="2 3">NIES-23</strain>
    </source>
</reference>
<proteinExistence type="predicted"/>
<dbReference type="Pfam" id="PF02518">
    <property type="entry name" value="HATPase_c"/>
    <property type="match status" value="1"/>
</dbReference>
<dbReference type="Proteomes" id="UP000217507">
    <property type="component" value="Chromosome"/>
</dbReference>
<feature type="domain" description="GAF" evidence="1">
    <location>
        <begin position="395"/>
        <end position="544"/>
    </location>
</feature>
<dbReference type="InterPro" id="IPR036890">
    <property type="entry name" value="HATPase_C_sf"/>
</dbReference>
<feature type="domain" description="GAF" evidence="1">
    <location>
        <begin position="219"/>
        <end position="374"/>
    </location>
</feature>
<dbReference type="Gene3D" id="3.30.565.10">
    <property type="entry name" value="Histidine kinase-like ATPase, C-terminal domain"/>
    <property type="match status" value="1"/>
</dbReference>
<evidence type="ECO:0000259" key="1">
    <source>
        <dbReference type="SMART" id="SM00065"/>
    </source>
</evidence>
<dbReference type="EMBL" id="AP018216">
    <property type="protein sequence ID" value="BAY69891.1"/>
    <property type="molecule type" value="Genomic_DNA"/>
</dbReference>
<dbReference type="InterPro" id="IPR003018">
    <property type="entry name" value="GAF"/>
</dbReference>
<name>A0A1Z4KLP0_ANAVA</name>
<feature type="domain" description="GAF" evidence="1">
    <location>
        <begin position="47"/>
        <end position="199"/>
    </location>
</feature>